<evidence type="ECO:0000313" key="4">
    <source>
        <dbReference type="EMBL" id="QOS13165.1"/>
    </source>
</evidence>
<evidence type="ECO:0000313" key="3">
    <source>
        <dbReference type="EMBL" id="AKU07780.1"/>
    </source>
</evidence>
<dbReference type="Pfam" id="PF26444">
    <property type="entry name" value="DUF8123"/>
    <property type="match status" value="1"/>
</dbReference>
<dbReference type="InterPro" id="IPR058436">
    <property type="entry name" value="DUF8123"/>
</dbReference>
<dbReference type="EMBL" id="CP011947">
    <property type="protein sequence ID" value="AKU07780.1"/>
    <property type="molecule type" value="Genomic_DNA"/>
</dbReference>
<feature type="transmembrane region" description="Helical" evidence="1">
    <location>
        <begin position="12"/>
        <end position="34"/>
    </location>
</feature>
<evidence type="ECO:0000256" key="1">
    <source>
        <dbReference type="SAM" id="Phobius"/>
    </source>
</evidence>
<sequence>MSTRTPARTEPWLLVAVGAFLVLVGLGTLASAPWRYAAGGSVVAVAALQIVGSLSAVVIGAGAAWLGAVEAREKR</sequence>
<dbReference type="Proteomes" id="UP000066124">
    <property type="component" value="Chromosome"/>
</dbReference>
<proteinExistence type="predicted"/>
<dbReference type="EMBL" id="CP063205">
    <property type="protein sequence ID" value="QOS13165.1"/>
    <property type="molecule type" value="Genomic_DNA"/>
</dbReference>
<gene>
    <name evidence="3" type="ORF">ABY42_08485</name>
    <name evidence="4" type="ORF">HfgLR_15190</name>
</gene>
<dbReference type="PATRIC" id="fig|35746.4.peg.1799"/>
<reference evidence="5" key="1">
    <citation type="journal article" date="2015" name="J. Biotechnol.">
        <title>Complete genome sequence of Haloferax gibbonsii strain ARA6, a potential producer of polyhydroxyalkanoates and halocins isolated from Araruama, Rio de Janeiro, Brasil.</title>
        <authorList>
            <person name="Pinto L.H."/>
            <person name="D'Alincourt Carvalho-Assef A.P."/>
            <person name="Vieira R.P."/>
            <person name="Clementino M.M."/>
            <person name="Albano R.M."/>
        </authorList>
    </citation>
    <scope>NUCLEOTIDE SEQUENCE [LARGE SCALE GENOMIC DNA]</scope>
    <source>
        <strain evidence="5">ARA6</strain>
    </source>
</reference>
<evidence type="ECO:0000259" key="2">
    <source>
        <dbReference type="Pfam" id="PF26444"/>
    </source>
</evidence>
<organism evidence="3 5">
    <name type="scientific">Haloferax gibbonsii</name>
    <dbReference type="NCBI Taxonomy" id="35746"/>
    <lineage>
        <taxon>Archaea</taxon>
        <taxon>Methanobacteriati</taxon>
        <taxon>Methanobacteriota</taxon>
        <taxon>Stenosarchaea group</taxon>
        <taxon>Halobacteria</taxon>
        <taxon>Halobacteriales</taxon>
        <taxon>Haloferacaceae</taxon>
        <taxon>Haloferax</taxon>
    </lineage>
</organism>
<dbReference type="GeneID" id="59460688"/>
<feature type="domain" description="DUF8123" evidence="2">
    <location>
        <begin position="12"/>
        <end position="67"/>
    </location>
</feature>
<dbReference type="RefSeq" id="WP_004976531.1">
    <property type="nucleotide sequence ID" value="NZ_CP011947.1"/>
</dbReference>
<keyword evidence="1" id="KW-1133">Transmembrane helix</keyword>
<dbReference type="KEGG" id="hgi:ABY42_08485"/>
<name>A0A0K1ITZ1_HALGI</name>
<reference evidence="3" key="2">
    <citation type="submission" date="2015-06" db="EMBL/GenBank/DDBJ databases">
        <authorList>
            <person name="Hoefler B.C."/>
            <person name="Straight P.D."/>
        </authorList>
    </citation>
    <scope>NUCLEOTIDE SEQUENCE [LARGE SCALE GENOMIC DNA]</scope>
    <source>
        <strain evidence="3">ARA6</strain>
    </source>
</reference>
<evidence type="ECO:0000313" key="5">
    <source>
        <dbReference type="Proteomes" id="UP000066124"/>
    </source>
</evidence>
<protein>
    <recommendedName>
        <fullName evidence="2">DUF8123 domain-containing protein</fullName>
    </recommendedName>
</protein>
<accession>A0A0K1ITZ1</accession>
<reference evidence="4" key="3">
    <citation type="journal article" date="2021" name="Front. Microbiol.">
        <title>Cellular and Genomic Properties of Haloferax gibbonsii LR2-5, the Host of Euryarchaeal Virus HFTV1.</title>
        <authorList>
            <person name="Tittes C."/>
            <person name="Schwarzer S."/>
            <person name="Pfeiffer F."/>
            <person name="Dyall-Smith M."/>
            <person name="Rodriguez-Franco M."/>
            <person name="Oksanen H.M."/>
            <person name="Quax T.E.F."/>
        </authorList>
    </citation>
    <scope>NUCLEOTIDE SEQUENCE</scope>
    <source>
        <strain evidence="4">LR2-5</strain>
    </source>
</reference>
<dbReference type="Proteomes" id="UP000663064">
    <property type="component" value="Chromosome"/>
</dbReference>
<feature type="transmembrane region" description="Helical" evidence="1">
    <location>
        <begin position="46"/>
        <end position="69"/>
    </location>
</feature>
<dbReference type="AlphaFoldDB" id="A0A0K1ITZ1"/>
<keyword evidence="1" id="KW-0812">Transmembrane</keyword>
<keyword evidence="1" id="KW-0472">Membrane</keyword>